<dbReference type="Gene3D" id="3.40.50.1820">
    <property type="entry name" value="alpha/beta hydrolase"/>
    <property type="match status" value="1"/>
</dbReference>
<feature type="region of interest" description="Disordered" evidence="6">
    <location>
        <begin position="1480"/>
        <end position="1512"/>
    </location>
</feature>
<dbReference type="Pfam" id="PF00668">
    <property type="entry name" value="Condensation"/>
    <property type="match status" value="1"/>
</dbReference>
<keyword evidence="9" id="KW-1185">Reference proteome</keyword>
<dbReference type="InterPro" id="IPR000873">
    <property type="entry name" value="AMP-dep_synth/lig_dom"/>
</dbReference>
<dbReference type="CDD" id="cd05930">
    <property type="entry name" value="A_NRPS"/>
    <property type="match status" value="1"/>
</dbReference>
<dbReference type="CDD" id="cd02440">
    <property type="entry name" value="AdoMet_MTases"/>
    <property type="match status" value="1"/>
</dbReference>
<proteinExistence type="predicted"/>
<feature type="region of interest" description="Disordered" evidence="6">
    <location>
        <begin position="1"/>
        <end position="31"/>
    </location>
</feature>
<accession>A0ABU2USL4</accession>
<evidence type="ECO:0000256" key="3">
    <source>
        <dbReference type="ARBA" id="ARBA00022553"/>
    </source>
</evidence>
<evidence type="ECO:0000259" key="7">
    <source>
        <dbReference type="PROSITE" id="PS50075"/>
    </source>
</evidence>
<dbReference type="PANTHER" id="PTHR45527:SF1">
    <property type="entry name" value="FATTY ACID SYNTHASE"/>
    <property type="match status" value="1"/>
</dbReference>
<name>A0ABU2USL4_9ACTN</name>
<dbReference type="InterPro" id="IPR036736">
    <property type="entry name" value="ACP-like_sf"/>
</dbReference>
<gene>
    <name evidence="8" type="ORF">RM863_29575</name>
</gene>
<dbReference type="PANTHER" id="PTHR45527">
    <property type="entry name" value="NONRIBOSOMAL PEPTIDE SYNTHETASE"/>
    <property type="match status" value="1"/>
</dbReference>
<feature type="compositionally biased region" description="Basic and acidic residues" evidence="6">
    <location>
        <begin position="1480"/>
        <end position="1497"/>
    </location>
</feature>
<organism evidence="8 9">
    <name type="scientific">Streptomyces hintoniae</name>
    <dbReference type="NCBI Taxonomy" id="3075521"/>
    <lineage>
        <taxon>Bacteria</taxon>
        <taxon>Bacillati</taxon>
        <taxon>Actinomycetota</taxon>
        <taxon>Actinomycetes</taxon>
        <taxon>Kitasatosporales</taxon>
        <taxon>Streptomycetaceae</taxon>
        <taxon>Streptomyces</taxon>
    </lineage>
</organism>
<dbReference type="InterPro" id="IPR013120">
    <property type="entry name" value="FAR_NAD-bd"/>
</dbReference>
<sequence>MGTPAEYRAAHATPGPGSPGTEPARPAEDEGRLTAAEERMWVLHRLAPDSPAYTVVSAVRVHGVLEPRILQQALTRLAERHAALRTTFVERDGRPVRRVASTAVPPFEVIDISGLPPGEAERARESHLRSEAERVWDLAALPAYRVALLTSGPNEHLLTVSFHHIVVDGWSIGVFHRDLTELYARSAGQADDGRLSDTVGSPLDAVGLERTYLAGPEAARDLDYWRRNLADASPLELPLARPRRTARTGSRGVRFEGRLAPEATKALEEAARSRHLSLFMIAGAAFAAVLHRYSGQHDIVFGSPLANRTDPELANALGLFVNSVVLRTHVRDDLPFADLATSFGTTVLDALEHQRLPFERLVPELAPDRTDDQNPLFQVMFALQNAGGAAPSFPGTRTETVRFVGEAVRLDLECTLWPESEGLRIGVACDTDVIPAEAAQQLLGHYTNVLDAVARDLRLPVGELPLLAADERDAVLAMERGSDSGALGAATVHGLWQQQVTRSPDAPAVSDPWRSLSFREVDERAGRLARVLAERGSAPGQVIGVCLERSVDLLVALLAVLRTGAAFLPLNPADPAERRRFVLRDASASIVLVDQGAEPAGTEGTVRVDITTTPAGEGSGGYPSAPGKPEDLAYVIYTSGTTGYPKGVQVEHRNLLNTLDACQREFGFGPHDTGLVIAAHTFDVFLYELLSPLLAGGQVRLVTTDELYDQERITTLLETATTFQAVPGVMEHLLTALGASPCAGPRLVMTGGDTVPSGLLGRLADAFPQAEIVVTYGPTETAVFCTAYRHRPATSTHGHPIGIPLPGTRVRVGDRQGRPLPVGVDGELWIGGAGVSRGYLNRPEETHARFRDLDDGRFYRSGDRARRLPTGELLFLGRRDRQVKVRGFRVELGEVESVLAQAPGVRAAVVLPGGEGASGRRLDAYVVPSDDVPTHPADEPSSRLAGAKTAQWRELFDSVYGSRGRAVHDGHDFTGWQSSYTGEPFPAQDMRDWLDGTLAAIRARFPRTAWTGRTLRVLEIGCGTGLLLRSLAPHCAAYLGTDFSPRAVADLRAHTDVPELSHVELRCLPADDPLPDTGDFDLVLINSVVQYFPDESYLRRVLDLALAKAGPRGCLFVGDVRSLPLLEPFHGSVLAHRGGGDAASVLTGAARLARDEEELTLHPLWFERWGATVGHPAVVEVEPRRGRSDNELTRFRYDVVVRRTGSAAADVPMVRWSSWSGGGWTTERVVDALSGVGDGTVLGLTGVPHGPLRDELRRHRARLKAAGRTAPDMAAGSAPDLTVLREAAASTGHRLVTSLYRGGTDGSFDAVFLPDGTRGTAVRVPWPAAADEPARLAGDPVRAARQRELAHVVQRHLADHLPSYLLPSTLSVLDALPLTANGKVDRKALPEPAAGLGSGGMRTGRRPLHGAARTAVAEVWNQVLATGLPDAHDDFFAVGGTSLLAIRLAVGLRARGFVLSPHDVFAQRTAGAMAALLDGRRGSQHSGDEQPAHDARGSRPTPPVATVTGVTRGVPSLPALPTDAWSGAHGILLTGATGMLGVHLLRELLKRTDAPITCLVRAADDAAAEERLRAQYAWYFRTGDGPPLDGRVTVVRGDLSLPRLGWSEALWDEVADGCDHILHAAADVRHVADADEVFAANATGTRTLLDLAADRTPSRFHHVSTVGVAGRAPDGQDGWVLTEENLDIGQRPTEPYSASKIAAERSVRSFLRQGGHGEVFRIATVAPHFDTGRFQRNADGHFFGRYLRSTIELGIAVDWPDRAFDLLPADRLAKALLDLAGRPEADGHTFHLRNPHRLTHGRLVETLRTLGYPILLTDPDGFAAALADHGSDSSAHLAVGRLLPFLERPAGRPVRLDASWTDQWLRRLGIEHTRPTDSYIARFVTRGVADGYLPASRSR</sequence>
<dbReference type="InterPro" id="IPR001242">
    <property type="entry name" value="Condensation_dom"/>
</dbReference>
<dbReference type="InterPro" id="IPR020845">
    <property type="entry name" value="AMP-binding_CS"/>
</dbReference>
<dbReference type="SUPFAM" id="SSF47336">
    <property type="entry name" value="ACP-like"/>
    <property type="match status" value="1"/>
</dbReference>
<reference evidence="8" key="1">
    <citation type="submission" date="2024-05" db="EMBL/GenBank/DDBJ databases">
        <title>30 novel species of actinomycetes from the DSMZ collection.</title>
        <authorList>
            <person name="Nouioui I."/>
        </authorList>
    </citation>
    <scope>NUCLEOTIDE SEQUENCE</scope>
    <source>
        <strain evidence="8">DSM 41014</strain>
    </source>
</reference>
<dbReference type="InterPro" id="IPR023213">
    <property type="entry name" value="CAT-like_dom_sf"/>
</dbReference>
<evidence type="ECO:0000256" key="5">
    <source>
        <dbReference type="ARBA" id="ARBA00022679"/>
    </source>
</evidence>
<dbReference type="PROSITE" id="PS00455">
    <property type="entry name" value="AMP_BINDING"/>
    <property type="match status" value="1"/>
</dbReference>
<dbReference type="CDD" id="cd19531">
    <property type="entry name" value="LCL_NRPS-like"/>
    <property type="match status" value="1"/>
</dbReference>
<feature type="domain" description="Carrier" evidence="7">
    <location>
        <begin position="1407"/>
        <end position="1481"/>
    </location>
</feature>
<dbReference type="Gene3D" id="3.30.559.30">
    <property type="entry name" value="Nonribosomal peptide synthetase, condensation domain"/>
    <property type="match status" value="1"/>
</dbReference>
<dbReference type="SUPFAM" id="SSF51735">
    <property type="entry name" value="NAD(P)-binding Rossmann-fold domains"/>
    <property type="match status" value="1"/>
</dbReference>
<comment type="caution">
    <text evidence="8">The sequence shown here is derived from an EMBL/GenBank/DDBJ whole genome shotgun (WGS) entry which is preliminary data.</text>
</comment>
<protein>
    <submittedName>
        <fullName evidence="8">Amino acid adenylation domain-containing protein</fullName>
    </submittedName>
</protein>
<dbReference type="SUPFAM" id="SSF52777">
    <property type="entry name" value="CoA-dependent acyltransferases"/>
    <property type="match status" value="2"/>
</dbReference>
<dbReference type="Gene3D" id="3.40.50.720">
    <property type="entry name" value="NAD(P)-binding Rossmann-like Domain"/>
    <property type="match status" value="1"/>
</dbReference>
<dbReference type="NCBIfam" id="TIGR01733">
    <property type="entry name" value="AA-adenyl-dom"/>
    <property type="match status" value="1"/>
</dbReference>
<keyword evidence="5" id="KW-0808">Transferase</keyword>
<dbReference type="InterPro" id="IPR013217">
    <property type="entry name" value="Methyltransf_12"/>
</dbReference>
<dbReference type="Gene3D" id="3.40.50.12780">
    <property type="entry name" value="N-terminal domain of ligase-like"/>
    <property type="match status" value="1"/>
</dbReference>
<dbReference type="PROSITE" id="PS50075">
    <property type="entry name" value="CARRIER"/>
    <property type="match status" value="1"/>
</dbReference>
<dbReference type="Pfam" id="PF00501">
    <property type="entry name" value="AMP-binding"/>
    <property type="match status" value="1"/>
</dbReference>
<dbReference type="SUPFAM" id="SSF56801">
    <property type="entry name" value="Acetyl-CoA synthetase-like"/>
    <property type="match status" value="1"/>
</dbReference>
<dbReference type="Gene3D" id="3.30.559.10">
    <property type="entry name" value="Chloramphenicol acetyltransferase-like domain"/>
    <property type="match status" value="1"/>
</dbReference>
<dbReference type="Pfam" id="PF00550">
    <property type="entry name" value="PP-binding"/>
    <property type="match status" value="1"/>
</dbReference>
<dbReference type="InterPro" id="IPR042099">
    <property type="entry name" value="ANL_N_sf"/>
</dbReference>
<evidence type="ECO:0000256" key="6">
    <source>
        <dbReference type="SAM" id="MobiDB-lite"/>
    </source>
</evidence>
<comment type="cofactor">
    <cofactor evidence="1">
        <name>pantetheine 4'-phosphate</name>
        <dbReference type="ChEBI" id="CHEBI:47942"/>
    </cofactor>
</comment>
<dbReference type="InterPro" id="IPR036291">
    <property type="entry name" value="NAD(P)-bd_dom_sf"/>
</dbReference>
<keyword evidence="3" id="KW-0597">Phosphoprotein</keyword>
<evidence type="ECO:0000256" key="2">
    <source>
        <dbReference type="ARBA" id="ARBA00022450"/>
    </source>
</evidence>
<keyword evidence="4" id="KW-0436">Ligase</keyword>
<dbReference type="SUPFAM" id="SSF53335">
    <property type="entry name" value="S-adenosyl-L-methionine-dependent methyltransferases"/>
    <property type="match status" value="1"/>
</dbReference>
<dbReference type="Pfam" id="PF08242">
    <property type="entry name" value="Methyltransf_12"/>
    <property type="match status" value="1"/>
</dbReference>
<dbReference type="InterPro" id="IPR045851">
    <property type="entry name" value="AMP-bd_C_sf"/>
</dbReference>
<dbReference type="InterPro" id="IPR029063">
    <property type="entry name" value="SAM-dependent_MTases_sf"/>
</dbReference>
<dbReference type="InterPro" id="IPR009081">
    <property type="entry name" value="PP-bd_ACP"/>
</dbReference>
<dbReference type="Gene3D" id="3.30.300.30">
    <property type="match status" value="2"/>
</dbReference>
<evidence type="ECO:0000313" key="8">
    <source>
        <dbReference type="EMBL" id="MDT0476284.1"/>
    </source>
</evidence>
<dbReference type="Proteomes" id="UP001180489">
    <property type="component" value="Unassembled WGS sequence"/>
</dbReference>
<keyword evidence="2" id="KW-0596">Phosphopantetheine</keyword>
<dbReference type="EMBL" id="JAVRFF010000040">
    <property type="protein sequence ID" value="MDT0476284.1"/>
    <property type="molecule type" value="Genomic_DNA"/>
</dbReference>
<evidence type="ECO:0000256" key="4">
    <source>
        <dbReference type="ARBA" id="ARBA00022598"/>
    </source>
</evidence>
<dbReference type="InterPro" id="IPR010071">
    <property type="entry name" value="AA_adenyl_dom"/>
</dbReference>
<dbReference type="RefSeq" id="WP_311636984.1">
    <property type="nucleotide sequence ID" value="NZ_JAVRFF010000040.1"/>
</dbReference>
<dbReference type="Gene3D" id="3.40.50.150">
    <property type="entry name" value="Vaccinia Virus protein VP39"/>
    <property type="match status" value="1"/>
</dbReference>
<dbReference type="InterPro" id="IPR029058">
    <property type="entry name" value="AB_hydrolase_fold"/>
</dbReference>
<dbReference type="Pfam" id="PF07993">
    <property type="entry name" value="NAD_binding_4"/>
    <property type="match status" value="1"/>
</dbReference>
<evidence type="ECO:0000256" key="1">
    <source>
        <dbReference type="ARBA" id="ARBA00001957"/>
    </source>
</evidence>
<evidence type="ECO:0000313" key="9">
    <source>
        <dbReference type="Proteomes" id="UP001180489"/>
    </source>
</evidence>